<evidence type="ECO:0000256" key="8">
    <source>
        <dbReference type="ARBA" id="ARBA00070386"/>
    </source>
</evidence>
<feature type="binding site" evidence="10">
    <location>
        <position position="350"/>
    </location>
    <ligand>
        <name>substrate</name>
    </ligand>
</feature>
<evidence type="ECO:0000256" key="13">
    <source>
        <dbReference type="RuleBase" id="RU004504"/>
    </source>
</evidence>
<protein>
    <recommendedName>
        <fullName evidence="8">Serine--glyoxylate aminotransferase</fullName>
        <ecNumber evidence="7">2.6.1.45</ecNumber>
    </recommendedName>
</protein>
<evidence type="ECO:0000256" key="3">
    <source>
        <dbReference type="ARBA" id="ARBA00022576"/>
    </source>
</evidence>
<comment type="catalytic activity">
    <reaction evidence="9">
        <text>glyoxylate + L-serine = 3-hydroxypyruvate + glycine</text>
        <dbReference type="Rhea" id="RHEA:19125"/>
        <dbReference type="ChEBI" id="CHEBI:17180"/>
        <dbReference type="ChEBI" id="CHEBI:33384"/>
        <dbReference type="ChEBI" id="CHEBI:36655"/>
        <dbReference type="ChEBI" id="CHEBI:57305"/>
        <dbReference type="EC" id="2.6.1.45"/>
    </reaction>
</comment>
<dbReference type="GO" id="GO:0004760">
    <property type="term" value="F:L-serine-pyruvate transaminase activity"/>
    <property type="evidence" value="ECO:0007669"/>
    <property type="project" value="TreeGrafter"/>
</dbReference>
<dbReference type="InterPro" id="IPR015424">
    <property type="entry name" value="PyrdxlP-dep_Trfase"/>
</dbReference>
<comment type="similarity">
    <text evidence="2 12">Belongs to the class-V pyridoxal-phosphate-dependent aminotransferase family.</text>
</comment>
<evidence type="ECO:0000256" key="2">
    <source>
        <dbReference type="ARBA" id="ARBA00009236"/>
    </source>
</evidence>
<dbReference type="InterPro" id="IPR015422">
    <property type="entry name" value="PyrdxlP-dep_Trfase_small"/>
</dbReference>
<dbReference type="PANTHER" id="PTHR21152">
    <property type="entry name" value="AMINOTRANSFERASE CLASS V"/>
    <property type="match status" value="1"/>
</dbReference>
<keyword evidence="3 15" id="KW-0032">Aminotransferase</keyword>
<proteinExistence type="inferred from homology"/>
<comment type="cofactor">
    <cofactor evidence="1 11 13">
        <name>pyridoxal 5'-phosphate</name>
        <dbReference type="ChEBI" id="CHEBI:597326"/>
    </cofactor>
</comment>
<evidence type="ECO:0000256" key="9">
    <source>
        <dbReference type="ARBA" id="ARBA00093187"/>
    </source>
</evidence>
<dbReference type="Gene3D" id="3.40.640.10">
    <property type="entry name" value="Type I PLP-dependent aspartate aminotransferase-like (Major domain)"/>
    <property type="match status" value="1"/>
</dbReference>
<evidence type="ECO:0000256" key="10">
    <source>
        <dbReference type="PIRSR" id="PIRSR000524-1"/>
    </source>
</evidence>
<dbReference type="SUPFAM" id="SSF53383">
    <property type="entry name" value="PLP-dependent transferases"/>
    <property type="match status" value="1"/>
</dbReference>
<dbReference type="InterPro" id="IPR015421">
    <property type="entry name" value="PyrdxlP-dep_Trfase_major"/>
</dbReference>
<dbReference type="PANTHER" id="PTHR21152:SF24">
    <property type="entry name" value="ALANINE--GLYOXYLATE AMINOTRANSFERASE 1"/>
    <property type="match status" value="1"/>
</dbReference>
<reference evidence="15 16" key="1">
    <citation type="submission" date="2019-01" db="EMBL/GenBank/DDBJ databases">
        <authorList>
            <person name="Chen W.-M."/>
        </authorList>
    </citation>
    <scope>NUCLEOTIDE SEQUENCE [LARGE SCALE GENOMIC DNA]</scope>
    <source>
        <strain evidence="15 16">TER-1</strain>
    </source>
</reference>
<dbReference type="RefSeq" id="WP_127726909.1">
    <property type="nucleotide sequence ID" value="NZ_SACP01000001.1"/>
</dbReference>
<evidence type="ECO:0000256" key="6">
    <source>
        <dbReference type="ARBA" id="ARBA00060690"/>
    </source>
</evidence>
<evidence type="ECO:0000256" key="4">
    <source>
        <dbReference type="ARBA" id="ARBA00022679"/>
    </source>
</evidence>
<dbReference type="InterPro" id="IPR024169">
    <property type="entry name" value="SP_NH2Trfase/AEP_transaminase"/>
</dbReference>
<sequence>MAAPWAGSRRPGRNFLFVPGPTNVPDRVQRAMVVPMEDHRSSSFPELTLPLFEDLKKVFKSRDGQVFIFPSSGTGAWEAALTNTLSPGDKVLASRFGQFSTLWIDLAQRVGLDVEVQDEEWGRGADPDRIEEALRADREHRIKAVLVVHNETATGVTSDVGAVRRAIDAAGHPAMLYVDGVSSIGSIDFRASEWGVDCAITGSQKGLMLPAGLGIVCVSPRALAAAKTAECRRCYFDFADQAKANATGYFPYTPALPLLYGLRESMRCLFEEGLEQVFARHRFLADGTRAAVKAWGLTLCAQDPKWNSDTVSAIMVPEGINGAEVIDIAYRRYNMALGAGLSKVAGKLFRIGHLGDLNELMLLGALAGAEMAMCDAGIQVQPGSGVAAAQTHFRGATQTAEQRAAA</sequence>
<dbReference type="Pfam" id="PF00266">
    <property type="entry name" value="Aminotran_5"/>
    <property type="match status" value="1"/>
</dbReference>
<dbReference type="FunFam" id="3.40.640.10:FF:000054">
    <property type="entry name" value="Serine--glyoxylate aminotransferase"/>
    <property type="match status" value="1"/>
</dbReference>
<gene>
    <name evidence="15" type="ORF">EOE48_01045</name>
</gene>
<dbReference type="InterPro" id="IPR020578">
    <property type="entry name" value="Aminotrans_V_PyrdxlP_BS"/>
</dbReference>
<keyword evidence="4 15" id="KW-0808">Transferase</keyword>
<dbReference type="PIRSF" id="PIRSF000524">
    <property type="entry name" value="SPT"/>
    <property type="match status" value="1"/>
</dbReference>
<dbReference type="EMBL" id="SACP01000001">
    <property type="protein sequence ID" value="RVU21667.1"/>
    <property type="molecule type" value="Genomic_DNA"/>
</dbReference>
<name>A0A437PHH2_9HYPH</name>
<dbReference type="GO" id="GO:0050281">
    <property type="term" value="F:L-serine-glyoxylate transaminase activity"/>
    <property type="evidence" value="ECO:0007669"/>
    <property type="project" value="UniProtKB-EC"/>
</dbReference>
<dbReference type="Proteomes" id="UP000286997">
    <property type="component" value="Unassembled WGS sequence"/>
</dbReference>
<evidence type="ECO:0000256" key="5">
    <source>
        <dbReference type="ARBA" id="ARBA00022898"/>
    </source>
</evidence>
<dbReference type="OrthoDB" id="389074at2"/>
<dbReference type="CDD" id="cd06451">
    <property type="entry name" value="AGAT_like"/>
    <property type="match status" value="1"/>
</dbReference>
<comment type="pathway">
    <text evidence="6">One-carbon metabolism; formaldehyde assimilation via serine pathway.</text>
</comment>
<dbReference type="Gene3D" id="3.90.1150.10">
    <property type="entry name" value="Aspartate Aminotransferase, domain 1"/>
    <property type="match status" value="1"/>
</dbReference>
<dbReference type="EC" id="2.6.1.45" evidence="7"/>
<evidence type="ECO:0000256" key="12">
    <source>
        <dbReference type="RuleBase" id="RU004075"/>
    </source>
</evidence>
<evidence type="ECO:0000313" key="15">
    <source>
        <dbReference type="EMBL" id="RVU21667.1"/>
    </source>
</evidence>
<accession>A0A437PHH2</accession>
<dbReference type="FunFam" id="3.90.1150.10:FF:000031">
    <property type="entry name" value="Serine--glyoxylate aminotransferase"/>
    <property type="match status" value="1"/>
</dbReference>
<dbReference type="GO" id="GO:0008453">
    <property type="term" value="F:alanine-glyoxylate transaminase activity"/>
    <property type="evidence" value="ECO:0007669"/>
    <property type="project" value="TreeGrafter"/>
</dbReference>
<dbReference type="InterPro" id="IPR000192">
    <property type="entry name" value="Aminotrans_V_dom"/>
</dbReference>
<dbReference type="AlphaFoldDB" id="A0A437PHH2"/>
<organism evidence="15 16">
    <name type="scientific">Methylobacterium oryzihabitans</name>
    <dbReference type="NCBI Taxonomy" id="2499852"/>
    <lineage>
        <taxon>Bacteria</taxon>
        <taxon>Pseudomonadati</taxon>
        <taxon>Pseudomonadota</taxon>
        <taxon>Alphaproteobacteria</taxon>
        <taxon>Hyphomicrobiales</taxon>
        <taxon>Methylobacteriaceae</taxon>
        <taxon>Methylobacterium</taxon>
    </lineage>
</organism>
<evidence type="ECO:0000313" key="16">
    <source>
        <dbReference type="Proteomes" id="UP000286997"/>
    </source>
</evidence>
<keyword evidence="16" id="KW-1185">Reference proteome</keyword>
<dbReference type="GO" id="GO:0019265">
    <property type="term" value="P:glycine biosynthetic process, by transamination of glyoxylate"/>
    <property type="evidence" value="ECO:0007669"/>
    <property type="project" value="TreeGrafter"/>
</dbReference>
<dbReference type="PROSITE" id="PS00595">
    <property type="entry name" value="AA_TRANSFER_CLASS_5"/>
    <property type="match status" value="1"/>
</dbReference>
<evidence type="ECO:0000259" key="14">
    <source>
        <dbReference type="Pfam" id="PF00266"/>
    </source>
</evidence>
<feature type="domain" description="Aminotransferase class V" evidence="14">
    <location>
        <begin position="53"/>
        <end position="340"/>
    </location>
</feature>
<feature type="modified residue" description="N6-(pyridoxal phosphate)lysine" evidence="11">
    <location>
        <position position="205"/>
    </location>
</feature>
<evidence type="ECO:0000256" key="11">
    <source>
        <dbReference type="PIRSR" id="PIRSR000524-50"/>
    </source>
</evidence>
<comment type="caution">
    <text evidence="15">The sequence shown here is derived from an EMBL/GenBank/DDBJ whole genome shotgun (WGS) entry which is preliminary data.</text>
</comment>
<keyword evidence="5 11" id="KW-0663">Pyridoxal phosphate</keyword>
<evidence type="ECO:0000256" key="1">
    <source>
        <dbReference type="ARBA" id="ARBA00001933"/>
    </source>
</evidence>
<evidence type="ECO:0000256" key="7">
    <source>
        <dbReference type="ARBA" id="ARBA00067024"/>
    </source>
</evidence>